<accession>A0A6G9RU67</accession>
<sequence length="1078" mass="123614">MVFSHRCIPLSVSLRVEDTSSIAKEETTESFTKLTVAISKALCSGDPKPLDEAWDYEYDNLWRHRWGKKPFHICSPKEQYGILMARTHWCKRLKPHNRNLLKRLLEDKKCLVLKEILHTCDGIVSALLVTFPEIFYSPARGSEYAIADQIVNNLISNGLSRYDALLADLKSMRKRFRKAAFECKEFHLTEHENRTYGSWMSKVLDIYNPMCTSTSRAKMFRVCVFTQSRATGLVGKKGVDATLEKFLQEVTTPRRFEPDSMMMYCIDAITDMVVGQANGGNPQFRISVSTSACTENPKREEGKFGHIRKCVNEFPPIGKFSPTNPGGQLGNWAFWKGMRLIEDQDPSIFKVNVAGIRENGKCRVVTSGSFYKDAVLQPFSHMTMQAIKNQRSLRNGLSAGRLGWRFISRIDHNDPVDGEPLFENVRRVLSVDWEKATDRPSHKSAHAISGLLLEKMRLPKRILDNVKTLWPGLKDLYVNGRYVGAMANGVPMGDPMTKTNLSLAHPICEHYARAHSPGVKVVHDGNGDDTAIILGARTESEIDVWVEAYHRGAAMLGYHLSENDTFVTSTWGTYCEEVFCIPVDRFNTVHTASKLKDNRYMPYLDHPKMRLVLDTQKDRRDYSSKNEGKVTLMGKDMWYANETVEGSLFSVASAIQDVSLGLRYEQRPMYLPPEVFSIGKVPHRWDIDGWTNAIWSQPPKVVNITVTAMRELNKEIPAFLTTRRAVKSAERHFEKELVVEHFTIPDDDPIKALILVPREKTHLFPLGVLDRLVESKHLTSSSEVEALYLFQRRLETLEQEVQADLFENLKTMVSPEVEYDKDRVRQTVTEFRSNFYKCRHQLRRPLEEDYYLTVDIDNLRNSDPRRVDIPEFDYINRFVPRLPADTPKRRAEERLFEWFNRSVDRILNGEDYDLPPVEILEDDPLIIQSIERSDKGHHIIVTNDLRLVRQAQNKLVGKDIGRISIINWLKIDADERQILDNLGDSAEDTLIHIDQGNLDAFLEGTGYTFSRRGPLRPPPVIEWTGDVEGRPVKSQEDVQADIYLPQLRLTPANVHSIIEGRMVVHRGLMRRGARRRGR</sequence>
<keyword evidence="1" id="KW-0808">Transferase</keyword>
<evidence type="ECO:0000313" key="1">
    <source>
        <dbReference type="EMBL" id="QIR30291.1"/>
    </source>
</evidence>
<organism evidence="1">
    <name type="scientific">Plasmopara viticola lesion associated narnavirus 12</name>
    <dbReference type="NCBI Taxonomy" id="2719495"/>
    <lineage>
        <taxon>Viruses</taxon>
        <taxon>Riboviria</taxon>
        <taxon>Orthornavirae</taxon>
        <taxon>Lenarviricota</taxon>
        <taxon>Amabiliviricetes</taxon>
        <taxon>Wolframvirales</taxon>
        <taxon>Narnaviridae</taxon>
        <taxon>Narnavirus</taxon>
    </lineage>
</organism>
<name>A0A6G9RU67_9VIRU</name>
<reference evidence="1" key="1">
    <citation type="journal article" date="2020" name="Virus Evol.">
        <title>Analysis of the virome associated to grapevine downy mildew lesions reveals new mycovirus lineages.</title>
        <authorList>
            <person name="Chiapello M."/>
            <person name="Rodriguez-Romero J."/>
            <person name="Ayllon M.A."/>
            <person name="Turina M."/>
        </authorList>
    </citation>
    <scope>NUCLEOTIDE SEQUENCE</scope>
    <source>
        <strain evidence="1">DMG-A_DN33855</strain>
    </source>
</reference>
<dbReference type="EMBL" id="MN539829">
    <property type="protein sequence ID" value="QIR30291.1"/>
    <property type="molecule type" value="Genomic_RNA"/>
</dbReference>
<keyword evidence="1" id="KW-0548">Nucleotidyltransferase</keyword>
<protein>
    <submittedName>
        <fullName evidence="1">RNA-dependent RNA polymerase</fullName>
    </submittedName>
</protein>
<keyword evidence="1" id="KW-0696">RNA-directed RNA polymerase</keyword>
<proteinExistence type="predicted"/>
<dbReference type="GO" id="GO:0003968">
    <property type="term" value="F:RNA-directed RNA polymerase activity"/>
    <property type="evidence" value="ECO:0007669"/>
    <property type="project" value="UniProtKB-KW"/>
</dbReference>